<dbReference type="InterPro" id="IPR008306">
    <property type="entry name" value="UCP018008"/>
</dbReference>
<name>K0PZ51_9HYPH</name>
<dbReference type="eggNOG" id="COG4328">
    <property type="taxonomic scope" value="Bacteria"/>
</dbReference>
<evidence type="ECO:0008006" key="4">
    <source>
        <dbReference type="Google" id="ProtNLM"/>
    </source>
</evidence>
<keyword evidence="3" id="KW-1185">Reference proteome</keyword>
<proteinExistence type="predicted"/>
<evidence type="ECO:0000313" key="3">
    <source>
        <dbReference type="Proteomes" id="UP000009319"/>
    </source>
</evidence>
<dbReference type="Proteomes" id="UP000009319">
    <property type="component" value="Unassembled WGS sequence"/>
</dbReference>
<accession>K0PZ51</accession>
<comment type="caution">
    <text evidence="2">The sequence shown here is derived from an EMBL/GenBank/DDBJ whole genome shotgun (WGS) entry which is preliminary data.</text>
</comment>
<dbReference type="InterPro" id="IPR007362">
    <property type="entry name" value="DUF429"/>
</dbReference>
<organism evidence="2 3">
    <name type="scientific">Rhizobium mesoamericanum STM3625</name>
    <dbReference type="NCBI Taxonomy" id="1211777"/>
    <lineage>
        <taxon>Bacteria</taxon>
        <taxon>Pseudomonadati</taxon>
        <taxon>Pseudomonadota</taxon>
        <taxon>Alphaproteobacteria</taxon>
        <taxon>Hyphomicrobiales</taxon>
        <taxon>Rhizobiaceae</taxon>
        <taxon>Rhizobium/Agrobacterium group</taxon>
        <taxon>Rhizobium</taxon>
    </lineage>
</organism>
<evidence type="ECO:0000313" key="2">
    <source>
        <dbReference type="EMBL" id="CCM76732.1"/>
    </source>
</evidence>
<protein>
    <recommendedName>
        <fullName evidence="4">DUF429 domain-containing protein</fullName>
    </recommendedName>
</protein>
<sequence length="297" mass="31782">MTTILGIDAAWTVTQPSGVALVSSTAGNWRLMFAGSSYRHLLAHADERLISTSRPSGSVAEAAALLAAAGKIAGAPVELVALDMPLSLEPITSRRVSDNLVSAAYGARHCSTHTPSAIRPGKISDDLRRGFERCGYGLLTTEVGVPGLLEVYPHPALVELMSAKRRLPYKQGKTCSYWPAENPANRRTKLFETWRAIVARLDQKIPGASVVLELPPFEAPAWRLKAFEDMLDAVICAWVGKCVFEGTAVPFGDDASAIWIPQSELLASPQGRPADDPPSLAGSAKRLTATVPVNTSR</sequence>
<gene>
    <name evidence="2" type="ORF">BN77_3761</name>
</gene>
<dbReference type="PIRSF" id="PIRSF018008">
    <property type="entry name" value="UCP018008"/>
    <property type="match status" value="1"/>
</dbReference>
<dbReference type="STRING" id="1211777.BN77_3761"/>
<feature type="region of interest" description="Disordered" evidence="1">
    <location>
        <begin position="268"/>
        <end position="297"/>
    </location>
</feature>
<dbReference type="RefSeq" id="WP_007534317.1">
    <property type="nucleotide sequence ID" value="NZ_HF536772.1"/>
</dbReference>
<dbReference type="AlphaFoldDB" id="K0PZ51"/>
<dbReference type="Pfam" id="PF04250">
    <property type="entry name" value="DUF429"/>
    <property type="match status" value="1"/>
</dbReference>
<dbReference type="EMBL" id="CANI01000025">
    <property type="protein sequence ID" value="CCM76732.1"/>
    <property type="molecule type" value="Genomic_DNA"/>
</dbReference>
<dbReference type="HOGENOM" id="CLU_936490_0_0_5"/>
<reference evidence="2 3" key="1">
    <citation type="journal article" date="2013" name="Genome Announc.">
        <title>Draft Genome Sequence of Rhizobium mesoamericanum STM3625, a Nitrogen-Fixing Symbiont of Mimosa pudica Isolated in French Guiana (South America).</title>
        <authorList>
            <person name="Moulin L."/>
            <person name="Mornico D."/>
            <person name="Melkonian R."/>
            <person name="Klonowska A."/>
        </authorList>
    </citation>
    <scope>NUCLEOTIDE SEQUENCE [LARGE SCALE GENOMIC DNA]</scope>
    <source>
        <strain evidence="2 3">STM3625</strain>
    </source>
</reference>
<evidence type="ECO:0000256" key="1">
    <source>
        <dbReference type="SAM" id="MobiDB-lite"/>
    </source>
</evidence>